<sequence length="148" mass="16762">MKKKFIVLSVMASMNAYSLDSELNTFSPNTKAIASEVNENFENLERRLESLESRNNLLVLTSTGSWHCSMNGGAENDMSFLRDGDYVERDGEIFGTADTWQQLGKNVFSIEASNNLIRQFSIEYVSPWNIRLISSVPDASVFDCRHSY</sequence>
<reference evidence="2 3" key="1">
    <citation type="submission" date="2019-11" db="EMBL/GenBank/DDBJ databases">
        <authorList>
            <person name="Holert J."/>
        </authorList>
    </citation>
    <scope>NUCLEOTIDE SEQUENCE [LARGE SCALE GENOMIC DNA]</scope>
    <source>
        <strain evidence="2">BC5_2</strain>
    </source>
</reference>
<gene>
    <name evidence="2" type="ORF">DPBNPPHM_01058</name>
</gene>
<dbReference type="OrthoDB" id="9891984at2"/>
<proteinExistence type="predicted"/>
<evidence type="ECO:0000313" key="2">
    <source>
        <dbReference type="EMBL" id="CAA0104318.1"/>
    </source>
</evidence>
<dbReference type="Proteomes" id="UP000434580">
    <property type="component" value="Unassembled WGS sequence"/>
</dbReference>
<feature type="coiled-coil region" evidence="1">
    <location>
        <begin position="34"/>
        <end position="61"/>
    </location>
</feature>
<accession>A0A5S9PK05</accession>
<organism evidence="2 3">
    <name type="scientific">BD1-7 clade bacterium</name>
    <dbReference type="NCBI Taxonomy" id="2029982"/>
    <lineage>
        <taxon>Bacteria</taxon>
        <taxon>Pseudomonadati</taxon>
        <taxon>Pseudomonadota</taxon>
        <taxon>Gammaproteobacteria</taxon>
        <taxon>Cellvibrionales</taxon>
        <taxon>Spongiibacteraceae</taxon>
        <taxon>BD1-7 clade</taxon>
    </lineage>
</organism>
<evidence type="ECO:0000256" key="1">
    <source>
        <dbReference type="SAM" id="Coils"/>
    </source>
</evidence>
<protein>
    <submittedName>
        <fullName evidence="2">Uncharacterized protein</fullName>
    </submittedName>
</protein>
<name>A0A5S9PK05_9GAMM</name>
<keyword evidence="1" id="KW-0175">Coiled coil</keyword>
<dbReference type="EMBL" id="CACSII010000012">
    <property type="protein sequence ID" value="CAA0104318.1"/>
    <property type="molecule type" value="Genomic_DNA"/>
</dbReference>
<evidence type="ECO:0000313" key="3">
    <source>
        <dbReference type="Proteomes" id="UP000434580"/>
    </source>
</evidence>
<dbReference type="AlphaFoldDB" id="A0A5S9PK05"/>